<organism evidence="1 2">
    <name type="scientific">Hibiscus sabdariffa</name>
    <name type="common">roselle</name>
    <dbReference type="NCBI Taxonomy" id="183260"/>
    <lineage>
        <taxon>Eukaryota</taxon>
        <taxon>Viridiplantae</taxon>
        <taxon>Streptophyta</taxon>
        <taxon>Embryophyta</taxon>
        <taxon>Tracheophyta</taxon>
        <taxon>Spermatophyta</taxon>
        <taxon>Magnoliopsida</taxon>
        <taxon>eudicotyledons</taxon>
        <taxon>Gunneridae</taxon>
        <taxon>Pentapetalae</taxon>
        <taxon>rosids</taxon>
        <taxon>malvids</taxon>
        <taxon>Malvales</taxon>
        <taxon>Malvaceae</taxon>
        <taxon>Malvoideae</taxon>
        <taxon>Hibiscus</taxon>
    </lineage>
</organism>
<sequence>MSELSLSGDKENHPTEHASPTNLQRSYLRVEHEPNELATIVRAAPEHKAQAPHTDPPFSYLQITSPPLKNPPPPTTYQPQSTKPRINPRTTLRAQSQKWSKCKSSLKNQSTIHHDYHEQPRRIKPRHSQNLPLHPY</sequence>
<name>A0ABR1ZCS0_9ROSI</name>
<gene>
    <name evidence="1" type="ORF">V6N11_048133</name>
</gene>
<evidence type="ECO:0000313" key="1">
    <source>
        <dbReference type="EMBL" id="KAK8478081.1"/>
    </source>
</evidence>
<protein>
    <submittedName>
        <fullName evidence="1">Uncharacterized protein</fullName>
    </submittedName>
</protein>
<comment type="caution">
    <text evidence="1">The sequence shown here is derived from an EMBL/GenBank/DDBJ whole genome shotgun (WGS) entry which is preliminary data.</text>
</comment>
<dbReference type="Proteomes" id="UP001396334">
    <property type="component" value="Unassembled WGS sequence"/>
</dbReference>
<reference evidence="1 2" key="1">
    <citation type="journal article" date="2024" name="G3 (Bethesda)">
        <title>Genome assembly of Hibiscus sabdariffa L. provides insights into metabolisms of medicinal natural products.</title>
        <authorList>
            <person name="Kim T."/>
        </authorList>
    </citation>
    <scope>NUCLEOTIDE SEQUENCE [LARGE SCALE GENOMIC DNA]</scope>
    <source>
        <strain evidence="1">TK-2024</strain>
        <tissue evidence="1">Old leaves</tissue>
    </source>
</reference>
<dbReference type="EMBL" id="JBBPBN010001499">
    <property type="protein sequence ID" value="KAK8478081.1"/>
    <property type="molecule type" value="Genomic_DNA"/>
</dbReference>
<accession>A0ABR1ZCS0</accession>
<proteinExistence type="predicted"/>
<keyword evidence="2" id="KW-1185">Reference proteome</keyword>
<evidence type="ECO:0000313" key="2">
    <source>
        <dbReference type="Proteomes" id="UP001396334"/>
    </source>
</evidence>